<proteinExistence type="predicted"/>
<sequence length="115" mass="13734">MTQKAEQAEIEAKLRNERTNLRRLFTVSANTFDDIHHNIDKVKDIHVQYNKVVEKAERLFKVDDEIKECIIFSDEEYDTTESYRDRFTEIRVVYEKQYTQDESSSVVLVNTHMTI</sequence>
<dbReference type="EMBL" id="BMAW01063436">
    <property type="protein sequence ID" value="GFT40270.1"/>
    <property type="molecule type" value="Genomic_DNA"/>
</dbReference>
<comment type="caution">
    <text evidence="1">The sequence shown here is derived from an EMBL/GenBank/DDBJ whole genome shotgun (WGS) entry which is preliminary data.</text>
</comment>
<organism evidence="1 2">
    <name type="scientific">Nephila pilipes</name>
    <name type="common">Giant wood spider</name>
    <name type="synonym">Nephila maculata</name>
    <dbReference type="NCBI Taxonomy" id="299642"/>
    <lineage>
        <taxon>Eukaryota</taxon>
        <taxon>Metazoa</taxon>
        <taxon>Ecdysozoa</taxon>
        <taxon>Arthropoda</taxon>
        <taxon>Chelicerata</taxon>
        <taxon>Arachnida</taxon>
        <taxon>Araneae</taxon>
        <taxon>Araneomorphae</taxon>
        <taxon>Entelegynae</taxon>
        <taxon>Araneoidea</taxon>
        <taxon>Nephilidae</taxon>
        <taxon>Nephila</taxon>
    </lineage>
</organism>
<evidence type="ECO:0000313" key="2">
    <source>
        <dbReference type="Proteomes" id="UP000887013"/>
    </source>
</evidence>
<gene>
    <name evidence="1" type="primary">X975_22733</name>
    <name evidence="1" type="ORF">NPIL_338401</name>
</gene>
<dbReference type="AlphaFoldDB" id="A0A8X6P020"/>
<name>A0A8X6P020_NEPPI</name>
<dbReference type="OrthoDB" id="6433453at2759"/>
<evidence type="ECO:0000313" key="1">
    <source>
        <dbReference type="EMBL" id="GFT40270.1"/>
    </source>
</evidence>
<protein>
    <submittedName>
        <fullName evidence="1">Transposable element Tc1 transposase</fullName>
    </submittedName>
</protein>
<dbReference type="Proteomes" id="UP000887013">
    <property type="component" value="Unassembled WGS sequence"/>
</dbReference>
<keyword evidence="2" id="KW-1185">Reference proteome</keyword>
<accession>A0A8X6P020</accession>
<reference evidence="1" key="1">
    <citation type="submission" date="2020-08" db="EMBL/GenBank/DDBJ databases">
        <title>Multicomponent nature underlies the extraordinary mechanical properties of spider dragline silk.</title>
        <authorList>
            <person name="Kono N."/>
            <person name="Nakamura H."/>
            <person name="Mori M."/>
            <person name="Yoshida Y."/>
            <person name="Ohtoshi R."/>
            <person name="Malay A.D."/>
            <person name="Moran D.A.P."/>
            <person name="Tomita M."/>
            <person name="Numata K."/>
            <person name="Arakawa K."/>
        </authorList>
    </citation>
    <scope>NUCLEOTIDE SEQUENCE</scope>
</reference>